<name>M4NC80_9GAMM</name>
<protein>
    <recommendedName>
        <fullName evidence="2">site-specific DNA-methyltransferase (adenine-specific)</fullName>
        <ecNumber evidence="2">2.1.1.72</ecNumber>
    </recommendedName>
</protein>
<evidence type="ECO:0000313" key="9">
    <source>
        <dbReference type="EMBL" id="AGG88275.1"/>
    </source>
</evidence>
<dbReference type="SUPFAM" id="SSF53335">
    <property type="entry name" value="S-adenosyl-L-methionine-dependent methyltransferases"/>
    <property type="match status" value="1"/>
</dbReference>
<dbReference type="Gene3D" id="3.40.50.150">
    <property type="entry name" value="Vaccinia Virus protein VP39"/>
    <property type="match status" value="1"/>
</dbReference>
<gene>
    <name evidence="9" type="ORF">R2APBS1_1120</name>
</gene>
<accession>M4NC80</accession>
<feature type="region of interest" description="Disordered" evidence="7">
    <location>
        <begin position="422"/>
        <end position="449"/>
    </location>
</feature>
<dbReference type="Proteomes" id="UP000011859">
    <property type="component" value="Chromosome"/>
</dbReference>
<proteinExistence type="inferred from homology"/>
<dbReference type="InterPro" id="IPR029063">
    <property type="entry name" value="SAM-dependent_MTases_sf"/>
</dbReference>
<evidence type="ECO:0000256" key="6">
    <source>
        <dbReference type="ARBA" id="ARBA00047942"/>
    </source>
</evidence>
<dbReference type="GO" id="GO:0003677">
    <property type="term" value="F:DNA binding"/>
    <property type="evidence" value="ECO:0007669"/>
    <property type="project" value="InterPro"/>
</dbReference>
<evidence type="ECO:0000256" key="7">
    <source>
        <dbReference type="SAM" id="MobiDB-lite"/>
    </source>
</evidence>
<dbReference type="EMBL" id="CP003470">
    <property type="protein sequence ID" value="AGG88275.1"/>
    <property type="molecule type" value="Genomic_DNA"/>
</dbReference>
<dbReference type="GO" id="GO:0032259">
    <property type="term" value="P:methylation"/>
    <property type="evidence" value="ECO:0007669"/>
    <property type="project" value="UniProtKB-KW"/>
</dbReference>
<dbReference type="eggNOG" id="COG2189">
    <property type="taxonomic scope" value="Bacteria"/>
</dbReference>
<dbReference type="PRINTS" id="PR00506">
    <property type="entry name" value="D21N6MTFRASE"/>
</dbReference>
<sequence>MSTIFIGGSRHVSHLSSQVRERLDNVMSKGHDVVVGDANGADRAVQKFLHEADYRKVTVYCSGPRPRNNLGQWNLQVVTPPKTAKGFQFYAAKDREMAQAADFGLMIWDGKSPGTVLNVLRLVRAGKAAVLIHGSAAPTTLKSAHDWETFLSGCSDGLRADLRDRATPEEWQPGSSDPQHGLFTSRVAEQAAEHRVEAPTPSPATPDKTKASNQPGAMPQPSRYDHLGKDALVRLLTRRDTERQLGLVWERDDIDPDTAINDDYVALDLDSALSHGDAPWRNLIIEGDNYDALRALRMSHAGKIRCIYIDPPYNTGNRDFVYNDRFVDKSHRFRHSLWLEFMYKRLRLAKDLLADDGVIFVSIDDNELFRLGMLMDEVFGEGNFIANVIWQKVYSPKNTAQHFSDDHEYIVVYAKSRANWHPNPVPRSEGQNRAYKNPDNDPRGPWKPSDLSARNFYGAGTYGITCPSGRVIESPPSGMYWRASKEKFAELDADARIWWGKDGNNVPAIKRFLSEVKQGVVPQTLWTYGEVGHTQDAKKQLLDVLRFESSGEVFSTPKPVQLMERILRIASNPGDTTLDFFAGSGTLAQAVAKLNAEDGGERRFILVSSTEATDEQPDKNLCRDVCAERVRRVMGGYTNSKGEAVAGLGGSFAYLRARRIAPHRLSVKLEHAEVWHALQLLHDHALSPWPNAGFAADGALAYLADFREAHVAHLRDWLAAYPCAHPHAQTSKGGDPSPHSSIKARPTIYCWSPERVRELAPDADWQPIPQALRARFGR</sequence>
<dbReference type="Pfam" id="PF01555">
    <property type="entry name" value="N6_N4_Mtase"/>
    <property type="match status" value="1"/>
</dbReference>
<dbReference type="KEGG" id="rhd:R2APBS1_1120"/>
<dbReference type="STRING" id="666685.R2APBS1_1120"/>
<dbReference type="GO" id="GO:0008170">
    <property type="term" value="F:N-methyltransferase activity"/>
    <property type="evidence" value="ECO:0007669"/>
    <property type="project" value="InterPro"/>
</dbReference>
<feature type="domain" description="DNA methylase N-4/N-6" evidence="8">
    <location>
        <begin position="304"/>
        <end position="596"/>
    </location>
</feature>
<dbReference type="InterPro" id="IPR002941">
    <property type="entry name" value="DNA_methylase_N4/N6"/>
</dbReference>
<evidence type="ECO:0000256" key="5">
    <source>
        <dbReference type="ARBA" id="ARBA00022691"/>
    </source>
</evidence>
<keyword evidence="5" id="KW-0949">S-adenosyl-L-methionine</keyword>
<dbReference type="InterPro" id="IPR002295">
    <property type="entry name" value="N4/N6-MTase_EcoPI_Mod-like"/>
</dbReference>
<dbReference type="GO" id="GO:0009007">
    <property type="term" value="F:site-specific DNA-methyltransferase (adenine-specific) activity"/>
    <property type="evidence" value="ECO:0007669"/>
    <property type="project" value="UniProtKB-EC"/>
</dbReference>
<dbReference type="HOGENOM" id="CLU_020164_1_3_6"/>
<dbReference type="EC" id="2.1.1.72" evidence="2"/>
<evidence type="ECO:0000256" key="3">
    <source>
        <dbReference type="ARBA" id="ARBA00022603"/>
    </source>
</evidence>
<dbReference type="AlphaFoldDB" id="M4NC80"/>
<evidence type="ECO:0000256" key="2">
    <source>
        <dbReference type="ARBA" id="ARBA00011900"/>
    </source>
</evidence>
<keyword evidence="10" id="KW-1185">Reference proteome</keyword>
<evidence type="ECO:0000259" key="8">
    <source>
        <dbReference type="Pfam" id="PF01555"/>
    </source>
</evidence>
<reference evidence="9 10" key="1">
    <citation type="submission" date="2012-04" db="EMBL/GenBank/DDBJ databases">
        <title>Complete genome of Rhodanobacter sp. 2APBS1.</title>
        <authorList>
            <consortium name="US DOE Joint Genome Institute"/>
            <person name="Huntemann M."/>
            <person name="Wei C.-L."/>
            <person name="Han J."/>
            <person name="Detter J.C."/>
            <person name="Han C."/>
            <person name="Tapia R."/>
            <person name="Munk A.C.C."/>
            <person name="Chen A."/>
            <person name="Krypides N."/>
            <person name="Mavromatis K."/>
            <person name="Markowitz V."/>
            <person name="Szeto E."/>
            <person name="Ivanova N."/>
            <person name="Mikhailova N."/>
            <person name="Ovchinnikova G."/>
            <person name="Pagani I."/>
            <person name="Pati A."/>
            <person name="Goodwin L."/>
            <person name="Peters L."/>
            <person name="Pitluck S."/>
            <person name="Woyke T."/>
            <person name="Prakash O."/>
            <person name="Elkins J."/>
            <person name="Brown S."/>
            <person name="Palumbo A."/>
            <person name="Hemme C."/>
            <person name="Zhou J."/>
            <person name="Watson D."/>
            <person name="Jardine P."/>
            <person name="Kostka J."/>
            <person name="Green S."/>
        </authorList>
    </citation>
    <scope>NUCLEOTIDE SEQUENCE [LARGE SCALE GENOMIC DNA]</scope>
    <source>
        <strain evidence="9 10">2APBS1</strain>
    </source>
</reference>
<evidence type="ECO:0000256" key="4">
    <source>
        <dbReference type="ARBA" id="ARBA00022679"/>
    </source>
</evidence>
<organism evidence="9 10">
    <name type="scientific">Rhodanobacter denitrificans</name>
    <dbReference type="NCBI Taxonomy" id="666685"/>
    <lineage>
        <taxon>Bacteria</taxon>
        <taxon>Pseudomonadati</taxon>
        <taxon>Pseudomonadota</taxon>
        <taxon>Gammaproteobacteria</taxon>
        <taxon>Lysobacterales</taxon>
        <taxon>Rhodanobacteraceae</taxon>
        <taxon>Rhodanobacter</taxon>
    </lineage>
</organism>
<keyword evidence="3 9" id="KW-0489">Methyltransferase</keyword>
<evidence type="ECO:0000256" key="1">
    <source>
        <dbReference type="ARBA" id="ARBA00006594"/>
    </source>
</evidence>
<comment type="similarity">
    <text evidence="1">Belongs to the N(4)/N(6)-methyltransferase family.</text>
</comment>
<dbReference type="REBASE" id="51754">
    <property type="entry name" value="M.RdeR2ORF1038P"/>
</dbReference>
<comment type="catalytic activity">
    <reaction evidence="6">
        <text>a 2'-deoxyadenosine in DNA + S-adenosyl-L-methionine = an N(6)-methyl-2'-deoxyadenosine in DNA + S-adenosyl-L-homocysteine + H(+)</text>
        <dbReference type="Rhea" id="RHEA:15197"/>
        <dbReference type="Rhea" id="RHEA-COMP:12418"/>
        <dbReference type="Rhea" id="RHEA-COMP:12419"/>
        <dbReference type="ChEBI" id="CHEBI:15378"/>
        <dbReference type="ChEBI" id="CHEBI:57856"/>
        <dbReference type="ChEBI" id="CHEBI:59789"/>
        <dbReference type="ChEBI" id="CHEBI:90615"/>
        <dbReference type="ChEBI" id="CHEBI:90616"/>
        <dbReference type="EC" id="2.1.1.72"/>
    </reaction>
</comment>
<evidence type="ECO:0000313" key="10">
    <source>
        <dbReference type="Proteomes" id="UP000011859"/>
    </source>
</evidence>
<feature type="region of interest" description="Disordered" evidence="7">
    <location>
        <begin position="189"/>
        <end position="224"/>
    </location>
</feature>
<keyword evidence="4" id="KW-0808">Transferase</keyword>